<reference evidence="2" key="1">
    <citation type="submission" date="2023-03" db="EMBL/GenBank/DDBJ databases">
        <title>Lomoglobus Profundus gen. nov., sp. nov., a novel member of the phylum Verrucomicrobia, isolated from deep-marine sediment of South China Sea.</title>
        <authorList>
            <person name="Ahmad T."/>
            <person name="Ishaq S.E."/>
            <person name="Wang F."/>
        </authorList>
    </citation>
    <scope>NUCLEOTIDE SEQUENCE</scope>
    <source>
        <strain evidence="2">LMO-M01</strain>
    </source>
</reference>
<evidence type="ECO:0000313" key="2">
    <source>
        <dbReference type="EMBL" id="WED63373.1"/>
    </source>
</evidence>
<dbReference type="InterPro" id="IPR029052">
    <property type="entry name" value="Metallo-depent_PP-like"/>
</dbReference>
<evidence type="ECO:0000313" key="3">
    <source>
        <dbReference type="Proteomes" id="UP001218638"/>
    </source>
</evidence>
<dbReference type="EMBL" id="CP119075">
    <property type="protein sequence ID" value="WED63373.1"/>
    <property type="molecule type" value="Genomic_DNA"/>
</dbReference>
<gene>
    <name evidence="2" type="ORF">PXH66_13625</name>
</gene>
<protein>
    <submittedName>
        <fullName evidence="2">Metallophosphoesterase</fullName>
    </submittedName>
</protein>
<feature type="domain" description="Calcineurin-like phosphoesterase" evidence="1">
    <location>
        <begin position="168"/>
        <end position="360"/>
    </location>
</feature>
<dbReference type="Gene3D" id="3.60.21.10">
    <property type="match status" value="1"/>
</dbReference>
<accession>A0AAE9ZY86</accession>
<dbReference type="RefSeq" id="WP_330928362.1">
    <property type="nucleotide sequence ID" value="NZ_CP119075.1"/>
</dbReference>
<dbReference type="GO" id="GO:0016787">
    <property type="term" value="F:hydrolase activity"/>
    <property type="evidence" value="ECO:0007669"/>
    <property type="project" value="InterPro"/>
</dbReference>
<evidence type="ECO:0000259" key="1">
    <source>
        <dbReference type="Pfam" id="PF00149"/>
    </source>
</evidence>
<organism evidence="2 3">
    <name type="scientific">Synoicihabitans lomoniglobus</name>
    <dbReference type="NCBI Taxonomy" id="2909285"/>
    <lineage>
        <taxon>Bacteria</taxon>
        <taxon>Pseudomonadati</taxon>
        <taxon>Verrucomicrobiota</taxon>
        <taxon>Opitutia</taxon>
        <taxon>Opitutales</taxon>
        <taxon>Opitutaceae</taxon>
        <taxon>Synoicihabitans</taxon>
    </lineage>
</organism>
<proteinExistence type="predicted"/>
<sequence length="448" mass="48988">MNFTTTEQANLEQKGLTLQAHAEVGGQISDSHWIPLVESEQLLIDLMSGDPPAPDAPGHIELSWVLYTLNHDLPPNLQWLVDVLRRLGMPPSRIQPADWQKWMTQLAGAGVLYGDGTLLAVAPYAQLDPGWLLSAIDYFILKNVHWPIGLHPFANKPKRLQLTQPTSLKIAVLGDCGTGPYQDGNLANSPSQLVFDQIKSLSPDIIIHLGDVYYSGTAAEETKKLVNCWPTAGLGNFTMNSNHEMYDGANGLFKTALGSPAFGDQQKTTYFSVEWGDWLIVGLDSAYYDPSSFFMTGALTDPAQKAFLQQAMATGKKVILMTHHCGMNVTGSATTPLWQNVSDALGGHMPAYWYWGHEHNGIVYGPGAACGDKIECRCLGNAAIPIGNSSWLQAANKSAVRFYTDAPLDQPTPPQALRVKNGFALLELSHSGLTETWYYQDGTQAWQS</sequence>
<dbReference type="SUPFAM" id="SSF56300">
    <property type="entry name" value="Metallo-dependent phosphatases"/>
    <property type="match status" value="1"/>
</dbReference>
<dbReference type="Pfam" id="PF00149">
    <property type="entry name" value="Metallophos"/>
    <property type="match status" value="1"/>
</dbReference>
<dbReference type="AlphaFoldDB" id="A0AAE9ZY86"/>
<keyword evidence="3" id="KW-1185">Reference proteome</keyword>
<dbReference type="KEGG" id="slom:PXH66_13625"/>
<dbReference type="InterPro" id="IPR004843">
    <property type="entry name" value="Calcineurin-like_PHP"/>
</dbReference>
<dbReference type="Proteomes" id="UP001218638">
    <property type="component" value="Chromosome"/>
</dbReference>
<name>A0AAE9ZY86_9BACT</name>